<gene>
    <name evidence="3" type="ORF">Ocin01_14039</name>
</gene>
<keyword evidence="2" id="KW-0812">Transmembrane</keyword>
<keyword evidence="2" id="KW-0472">Membrane</keyword>
<evidence type="ECO:0000313" key="4">
    <source>
        <dbReference type="Proteomes" id="UP000094527"/>
    </source>
</evidence>
<name>A0A1D2MIA5_ORCCI</name>
<protein>
    <submittedName>
        <fullName evidence="3">Uncharacterized protein</fullName>
    </submittedName>
</protein>
<proteinExistence type="predicted"/>
<keyword evidence="2" id="KW-1133">Transmembrane helix</keyword>
<evidence type="ECO:0000256" key="2">
    <source>
        <dbReference type="SAM" id="Phobius"/>
    </source>
</evidence>
<keyword evidence="4" id="KW-1185">Reference proteome</keyword>
<evidence type="ECO:0000256" key="1">
    <source>
        <dbReference type="SAM" id="MobiDB-lite"/>
    </source>
</evidence>
<dbReference type="EMBL" id="LJIJ01001180">
    <property type="protein sequence ID" value="ODM92642.1"/>
    <property type="molecule type" value="Genomic_DNA"/>
</dbReference>
<comment type="caution">
    <text evidence="3">The sequence shown here is derived from an EMBL/GenBank/DDBJ whole genome shotgun (WGS) entry which is preliminary data.</text>
</comment>
<evidence type="ECO:0000313" key="3">
    <source>
        <dbReference type="EMBL" id="ODM92642.1"/>
    </source>
</evidence>
<feature type="region of interest" description="Disordered" evidence="1">
    <location>
        <begin position="54"/>
        <end position="77"/>
    </location>
</feature>
<feature type="compositionally biased region" description="Basic and acidic residues" evidence="1">
    <location>
        <begin position="66"/>
        <end position="75"/>
    </location>
</feature>
<accession>A0A1D2MIA5</accession>
<sequence>MLFVFVTSSSQNGTPNLSSLHGNIQETPVNDSREADGVISGWIRGRRTKVLDKPLESQLNFQETDNQDKAKDHDNLSTQKVPTFSLLSGYSVKNGSFGLEAEKSDMQRTDNQPNKSITVEIDYNIPEAGVAGNQRQNKNVAMINSKTSQKRRLRTKGKQESLFNDGLKTHDFKALVKPDINTNYIAHGPIRRQEADVSLISLATEGPIELTSVSPIESSFGGLTGLQSLPPLSILQFIKLLVAVTPFMIPIIFIPLLILTIGIFMIPVTRSNIFLDVGDFRSFKGYTTSVWSPYMGSIKNFTTSVVMPRALQFANEVSDHESCVEKISCEISARYLHDGWNGSWRSIANRGWISRIMSVLWRNHPTVGRIARSLDVDGLNAEESKSNKTSRSITNDCSRYTCQPITFIRKYF</sequence>
<organism evidence="3 4">
    <name type="scientific">Orchesella cincta</name>
    <name type="common">Springtail</name>
    <name type="synonym">Podura cincta</name>
    <dbReference type="NCBI Taxonomy" id="48709"/>
    <lineage>
        <taxon>Eukaryota</taxon>
        <taxon>Metazoa</taxon>
        <taxon>Ecdysozoa</taxon>
        <taxon>Arthropoda</taxon>
        <taxon>Hexapoda</taxon>
        <taxon>Collembola</taxon>
        <taxon>Entomobryomorpha</taxon>
        <taxon>Entomobryoidea</taxon>
        <taxon>Orchesellidae</taxon>
        <taxon>Orchesellinae</taxon>
        <taxon>Orchesella</taxon>
    </lineage>
</organism>
<feature type="transmembrane region" description="Helical" evidence="2">
    <location>
        <begin position="240"/>
        <end position="266"/>
    </location>
</feature>
<dbReference type="AlphaFoldDB" id="A0A1D2MIA5"/>
<reference evidence="3 4" key="1">
    <citation type="journal article" date="2016" name="Genome Biol. Evol.">
        <title>Gene Family Evolution Reflects Adaptation to Soil Environmental Stressors in the Genome of the Collembolan Orchesella cincta.</title>
        <authorList>
            <person name="Faddeeva-Vakhrusheva A."/>
            <person name="Derks M.F."/>
            <person name="Anvar S.Y."/>
            <person name="Agamennone V."/>
            <person name="Suring W."/>
            <person name="Smit S."/>
            <person name="van Straalen N.M."/>
            <person name="Roelofs D."/>
        </authorList>
    </citation>
    <scope>NUCLEOTIDE SEQUENCE [LARGE SCALE GENOMIC DNA]</scope>
    <source>
        <tissue evidence="3">Mixed pool</tissue>
    </source>
</reference>
<dbReference type="Proteomes" id="UP000094527">
    <property type="component" value="Unassembled WGS sequence"/>
</dbReference>